<keyword evidence="2" id="KW-0235">DNA replication</keyword>
<proteinExistence type="inferred from homology"/>
<evidence type="ECO:0000313" key="4">
    <source>
        <dbReference type="EMBL" id="GAI59980.1"/>
    </source>
</evidence>
<feature type="non-terminal residue" evidence="4">
    <location>
        <position position="1"/>
    </location>
</feature>
<dbReference type="InterPro" id="IPR004843">
    <property type="entry name" value="Calcineurin-like_PHP"/>
</dbReference>
<dbReference type="InterPro" id="IPR029052">
    <property type="entry name" value="Metallo-depent_PP-like"/>
</dbReference>
<evidence type="ECO:0000256" key="2">
    <source>
        <dbReference type="ARBA" id="ARBA00022705"/>
    </source>
</evidence>
<dbReference type="GO" id="GO:0006271">
    <property type="term" value="P:DNA strand elongation involved in DNA replication"/>
    <property type="evidence" value="ECO:0007669"/>
    <property type="project" value="TreeGrafter"/>
</dbReference>
<dbReference type="InterPro" id="IPR024826">
    <property type="entry name" value="DNA_pol_delta/II_ssu"/>
</dbReference>
<dbReference type="AlphaFoldDB" id="X1RA35"/>
<dbReference type="GO" id="GO:0016787">
    <property type="term" value="F:hydrolase activity"/>
    <property type="evidence" value="ECO:0007669"/>
    <property type="project" value="InterPro"/>
</dbReference>
<dbReference type="Gene3D" id="3.60.21.50">
    <property type="match status" value="1"/>
</dbReference>
<dbReference type="PANTHER" id="PTHR10416:SF0">
    <property type="entry name" value="DNA POLYMERASE DELTA SUBUNIT 2"/>
    <property type="match status" value="1"/>
</dbReference>
<comment type="similarity">
    <text evidence="1">Belongs to the DNA polymerase delta/II small subunit family.</text>
</comment>
<sequence length="400" mass="45392">EPSFIPRFKNHLTETVLKKISNEEIQRALKRTISRSNSNSMDVKSIDTKEFFKSSSKPGTKLFNDEVLSISSEPLIKISKSEDRAQSTPISSQLGKIPAKKKIKAKAYESTKSTFIFKPVAKDYDFIFEILKDPTGKMHTNGKYDDFYELTLDKFNQLRKLIRRRPEVNSATNINNIFRLSNSVEISIIGFVNNIHLTKKGNYLLTLEDLTGKISVLIQNNSDNLDYVKIIERTINDQMLFVKGTFNPGEKGRRGIIFANSISKIDIPTNFQPNTSPDPLSIALISDIHIGSKEFEEGLFKKFLNFLNGKSNNKNLRDIAGKIKYLVINGDLVDGIGIYPNQQKDLIISDIYKQFKKASDLLSEIPDYIKVFYVSGNHEPVRNALPLPAVPKKYCEDLIN</sequence>
<reference evidence="4" key="1">
    <citation type="journal article" date="2014" name="Front. Microbiol.">
        <title>High frequency of phylogenetically diverse reductive dehalogenase-homologous genes in deep subseafloor sedimentary metagenomes.</title>
        <authorList>
            <person name="Kawai M."/>
            <person name="Futagami T."/>
            <person name="Toyoda A."/>
            <person name="Takaki Y."/>
            <person name="Nishi S."/>
            <person name="Hori S."/>
            <person name="Arai W."/>
            <person name="Tsubouchi T."/>
            <person name="Morono Y."/>
            <person name="Uchiyama I."/>
            <person name="Ito T."/>
            <person name="Fujiyama A."/>
            <person name="Inagaki F."/>
            <person name="Takami H."/>
        </authorList>
    </citation>
    <scope>NUCLEOTIDE SEQUENCE</scope>
    <source>
        <strain evidence="4">Expedition CK06-06</strain>
    </source>
</reference>
<dbReference type="GO" id="GO:0042575">
    <property type="term" value="C:DNA polymerase complex"/>
    <property type="evidence" value="ECO:0007669"/>
    <property type="project" value="TreeGrafter"/>
</dbReference>
<dbReference type="SUPFAM" id="SSF56300">
    <property type="entry name" value="Metallo-dependent phosphatases"/>
    <property type="match status" value="1"/>
</dbReference>
<feature type="non-terminal residue" evidence="4">
    <location>
        <position position="400"/>
    </location>
</feature>
<comment type="caution">
    <text evidence="4">The sequence shown here is derived from an EMBL/GenBank/DDBJ whole genome shotgun (WGS) entry which is preliminary data.</text>
</comment>
<evidence type="ECO:0000256" key="1">
    <source>
        <dbReference type="ARBA" id="ARBA00006035"/>
    </source>
</evidence>
<dbReference type="Pfam" id="PF00149">
    <property type="entry name" value="Metallophos"/>
    <property type="match status" value="1"/>
</dbReference>
<organism evidence="4">
    <name type="scientific">marine sediment metagenome</name>
    <dbReference type="NCBI Taxonomy" id="412755"/>
    <lineage>
        <taxon>unclassified sequences</taxon>
        <taxon>metagenomes</taxon>
        <taxon>ecological metagenomes</taxon>
    </lineage>
</organism>
<protein>
    <recommendedName>
        <fullName evidence="3">Calcineurin-like phosphoesterase domain-containing protein</fullName>
    </recommendedName>
</protein>
<name>X1RA35_9ZZZZ</name>
<dbReference type="PANTHER" id="PTHR10416">
    <property type="entry name" value="DNA POLYMERASE DELTA SUBUNIT 2"/>
    <property type="match status" value="1"/>
</dbReference>
<dbReference type="EMBL" id="BARW01002768">
    <property type="protein sequence ID" value="GAI59980.1"/>
    <property type="molecule type" value="Genomic_DNA"/>
</dbReference>
<accession>X1RA35</accession>
<gene>
    <name evidence="4" type="ORF">S12H4_07484</name>
</gene>
<evidence type="ECO:0000259" key="3">
    <source>
        <dbReference type="Pfam" id="PF00149"/>
    </source>
</evidence>
<feature type="domain" description="Calcineurin-like phosphoesterase" evidence="3">
    <location>
        <begin position="281"/>
        <end position="380"/>
    </location>
</feature>